<keyword evidence="5" id="KW-1133">Transmembrane helix</keyword>
<dbReference type="VEuPathDB" id="FungiDB:RhiirA1_534565"/>
<reference evidence="10 13" key="1">
    <citation type="submission" date="2016-04" db="EMBL/GenBank/DDBJ databases">
        <title>Genome analyses suggest a sexual origin of heterokaryosis in a supposedly ancient asexual fungus.</title>
        <authorList>
            <person name="Ropars J."/>
            <person name="Sedzielewska K."/>
            <person name="Noel J."/>
            <person name="Charron P."/>
            <person name="Farinelli L."/>
            <person name="Marton T."/>
            <person name="Kruger M."/>
            <person name="Pelin A."/>
            <person name="Brachmann A."/>
            <person name="Corradi N."/>
        </authorList>
    </citation>
    <scope>NUCLEOTIDE SEQUENCE [LARGE SCALE GENOMIC DNA]</scope>
    <source>
        <strain evidence="10 13">A5</strain>
    </source>
</reference>
<dbReference type="GO" id="GO:0016042">
    <property type="term" value="P:lipid catabolic process"/>
    <property type="evidence" value="ECO:0007669"/>
    <property type="project" value="UniProtKB-KW"/>
</dbReference>
<dbReference type="EMBL" id="LLXH01000362">
    <property type="protein sequence ID" value="PKC67924.1"/>
    <property type="molecule type" value="Genomic_DNA"/>
</dbReference>
<dbReference type="VEuPathDB" id="FungiDB:RhiirFUN_014765"/>
<dbReference type="Proteomes" id="UP000232688">
    <property type="component" value="Unassembled WGS sequence"/>
</dbReference>
<evidence type="ECO:0000256" key="1">
    <source>
        <dbReference type="ARBA" id="ARBA00004167"/>
    </source>
</evidence>
<dbReference type="Proteomes" id="UP000684084">
    <property type="component" value="Unassembled WGS sequence"/>
</dbReference>
<evidence type="ECO:0000256" key="3">
    <source>
        <dbReference type="ARBA" id="ARBA00022801"/>
    </source>
</evidence>
<reference evidence="10 13" key="2">
    <citation type="submission" date="2017-09" db="EMBL/GenBank/DDBJ databases">
        <title>Extensive intraspecific genome diversity in a model arbuscular mycorrhizal fungus.</title>
        <authorList>
            <person name="Chen E.C."/>
            <person name="Morin E."/>
            <person name="Beaudet D."/>
            <person name="Noel J."/>
            <person name="Ndikumana S."/>
            <person name="Charron P."/>
            <person name="St-Onge C."/>
            <person name="Giorgi J."/>
            <person name="Grigoriev I.V."/>
            <person name="Roux C."/>
            <person name="Martin F.M."/>
            <person name="Corradi N."/>
        </authorList>
    </citation>
    <scope>NUCLEOTIDE SEQUENCE [LARGE SCALE GENOMIC DNA]</scope>
    <source>
        <strain evidence="10 13">A5</strain>
    </source>
</reference>
<dbReference type="VEuPathDB" id="FungiDB:FUN_012353"/>
<dbReference type="InterPro" id="IPR006693">
    <property type="entry name" value="AB_hydrolase_lipase"/>
</dbReference>
<protein>
    <submittedName>
        <fullName evidence="10">Alpha/beta-hydrolase</fullName>
    </submittedName>
</protein>
<gene>
    <name evidence="9" type="ORF">CHRIB12_LOCUS18863</name>
    <name evidence="11" type="ORF">RhiirA1_534565</name>
    <name evidence="10" type="ORF">RhiirA5_504831</name>
</gene>
<dbReference type="AlphaFoldDB" id="A0A2I1EM33"/>
<evidence type="ECO:0000256" key="2">
    <source>
        <dbReference type="ARBA" id="ARBA00022692"/>
    </source>
</evidence>
<keyword evidence="3 10" id="KW-0378">Hydrolase</keyword>
<reference evidence="11 12" key="4">
    <citation type="submission" date="2017-10" db="EMBL/GenBank/DDBJ databases">
        <title>Genome analyses suggest a sexual origin of heterokaryosis in a supposedly ancient asexual fungus.</title>
        <authorList>
            <person name="Corradi N."/>
            <person name="Sedzielewska K."/>
            <person name="Noel J."/>
            <person name="Charron P."/>
            <person name="Farinelli L."/>
            <person name="Marton T."/>
            <person name="Kruger M."/>
            <person name="Pelin A."/>
            <person name="Brachmann A."/>
            <person name="Corradi N."/>
        </authorList>
    </citation>
    <scope>NUCLEOTIDE SEQUENCE [LARGE SCALE GENOMIC DNA]</scope>
    <source>
        <strain evidence="11 12">A1</strain>
    </source>
</reference>
<organism evidence="9 14">
    <name type="scientific">Rhizophagus irregularis</name>
    <dbReference type="NCBI Taxonomy" id="588596"/>
    <lineage>
        <taxon>Eukaryota</taxon>
        <taxon>Fungi</taxon>
        <taxon>Fungi incertae sedis</taxon>
        <taxon>Mucoromycota</taxon>
        <taxon>Glomeromycotina</taxon>
        <taxon>Glomeromycetes</taxon>
        <taxon>Glomerales</taxon>
        <taxon>Glomeraceae</taxon>
        <taxon>Rhizophagus</taxon>
    </lineage>
</organism>
<dbReference type="Gene3D" id="3.40.50.1820">
    <property type="entry name" value="alpha/beta hydrolase"/>
    <property type="match status" value="1"/>
</dbReference>
<keyword evidence="4" id="KW-0442">Lipid degradation</keyword>
<dbReference type="PANTHER" id="PTHR11005">
    <property type="entry name" value="LYSOSOMAL ACID LIPASE-RELATED"/>
    <property type="match status" value="1"/>
</dbReference>
<dbReference type="GO" id="GO:0016020">
    <property type="term" value="C:membrane"/>
    <property type="evidence" value="ECO:0007669"/>
    <property type="project" value="UniProtKB-SubCell"/>
</dbReference>
<evidence type="ECO:0000256" key="6">
    <source>
        <dbReference type="ARBA" id="ARBA00023098"/>
    </source>
</evidence>
<evidence type="ECO:0000313" key="9">
    <source>
        <dbReference type="EMBL" id="CAB5384432.1"/>
    </source>
</evidence>
<dbReference type="GO" id="GO:0016787">
    <property type="term" value="F:hydrolase activity"/>
    <property type="evidence" value="ECO:0007669"/>
    <property type="project" value="UniProtKB-KW"/>
</dbReference>
<dbReference type="OrthoDB" id="9974421at2759"/>
<evidence type="ECO:0000256" key="4">
    <source>
        <dbReference type="ARBA" id="ARBA00022963"/>
    </source>
</evidence>
<dbReference type="EMBL" id="CAGKOT010000051">
    <property type="protein sequence ID" value="CAB5384432.1"/>
    <property type="molecule type" value="Genomic_DNA"/>
</dbReference>
<dbReference type="FunFam" id="3.40.50.1820:FF:000095">
    <property type="entry name" value="Triglyceride lipase-cholesterol esterase"/>
    <property type="match status" value="1"/>
</dbReference>
<evidence type="ECO:0000256" key="7">
    <source>
        <dbReference type="ARBA" id="ARBA00023136"/>
    </source>
</evidence>
<evidence type="ECO:0000256" key="5">
    <source>
        <dbReference type="ARBA" id="ARBA00022989"/>
    </source>
</evidence>
<comment type="caution">
    <text evidence="9">The sequence shown here is derived from an EMBL/GenBank/DDBJ whole genome shotgun (WGS) entry which is preliminary data.</text>
</comment>
<keyword evidence="7" id="KW-0472">Membrane</keyword>
<evidence type="ECO:0000259" key="8">
    <source>
        <dbReference type="Pfam" id="PF04083"/>
    </source>
</evidence>
<evidence type="ECO:0000313" key="11">
    <source>
        <dbReference type="EMBL" id="PKC67924.1"/>
    </source>
</evidence>
<reference evidence="11 12" key="3">
    <citation type="submission" date="2017-10" db="EMBL/GenBank/DDBJ databases">
        <title>Extensive intraspecific genome diversity in a model arbuscular mycorrhizal fungus.</title>
        <authorList>
            <person name="Chen E.C.H."/>
            <person name="Morin E."/>
            <person name="Baudet D."/>
            <person name="Noel J."/>
            <person name="Ndikumana S."/>
            <person name="Charron P."/>
            <person name="St-Onge C."/>
            <person name="Giorgi J."/>
            <person name="Grigoriev I.V."/>
            <person name="Roux C."/>
            <person name="Martin F.M."/>
            <person name="Corradi N."/>
        </authorList>
    </citation>
    <scope>NUCLEOTIDE SEQUENCE [LARGE SCALE GENOMIC DNA]</scope>
    <source>
        <strain evidence="11 12">A1</strain>
    </source>
</reference>
<dbReference type="Proteomes" id="UP000232722">
    <property type="component" value="Unassembled WGS sequence"/>
</dbReference>
<evidence type="ECO:0000313" key="14">
    <source>
        <dbReference type="Proteomes" id="UP000684084"/>
    </source>
</evidence>
<reference evidence="9" key="5">
    <citation type="submission" date="2020-05" db="EMBL/GenBank/DDBJ databases">
        <authorList>
            <person name="Rincon C."/>
            <person name="Sanders R I."/>
            <person name="Robbins C."/>
            <person name="Chaturvedi A."/>
        </authorList>
    </citation>
    <scope>NUCLEOTIDE SEQUENCE</scope>
    <source>
        <strain evidence="9">CHB12</strain>
    </source>
</reference>
<dbReference type="Pfam" id="PF04083">
    <property type="entry name" value="Abhydro_lipase"/>
    <property type="match status" value="1"/>
</dbReference>
<dbReference type="InterPro" id="IPR029058">
    <property type="entry name" value="AB_hydrolase_fold"/>
</dbReference>
<evidence type="ECO:0000313" key="12">
    <source>
        <dbReference type="Proteomes" id="UP000232688"/>
    </source>
</evidence>
<proteinExistence type="predicted"/>
<feature type="domain" description="Partial AB-hydrolase lipase" evidence="8">
    <location>
        <begin position="75"/>
        <end position="201"/>
    </location>
</feature>
<dbReference type="SUPFAM" id="SSF53474">
    <property type="entry name" value="alpha/beta-Hydrolases"/>
    <property type="match status" value="1"/>
</dbReference>
<evidence type="ECO:0000313" key="13">
    <source>
        <dbReference type="Proteomes" id="UP000232722"/>
    </source>
</evidence>
<comment type="subcellular location">
    <subcellularLocation>
        <location evidence="1">Membrane</location>
        <topology evidence="1">Single-pass membrane protein</topology>
    </subcellularLocation>
</comment>
<accession>A0A2I1EM33</accession>
<keyword evidence="6" id="KW-0443">Lipid metabolism</keyword>
<keyword evidence="2" id="KW-0812">Transmembrane</keyword>
<evidence type="ECO:0000313" key="10">
    <source>
        <dbReference type="EMBL" id="PKC01051.1"/>
    </source>
</evidence>
<dbReference type="EMBL" id="LLXJ01001711">
    <property type="protein sequence ID" value="PKC01051.1"/>
    <property type="molecule type" value="Genomic_DNA"/>
</dbReference>
<name>A0A2I1EM33_9GLOM</name>
<sequence>MEVPIIGRLNYRDYQALFIAIVFLFIEKLLRGITYLLPKAGVNYLREESQRLFSMLYKDERTLPVKLFQHAANFRELVSYWDYKVEEHIVKTKDDYILGLQRIPNGRSVGSKSMNFTLNPIQQDEEPNIETVFKNNGISLSAIRKNPNEIKNKSSSSLSSFLQEFSESTSSSSSHQKKKFVKPVVLLYHGLMTCSELWVCNVEYENRLACLLADAGYDVWFGNTRGNKYSMKHTKFDPSERKFWEYSMDEMALYDLPDTIDYILEITGAPSLTYIGFSQGTAQCFAALSINSKLNKKINLFIALAPATSPKGLRNPVIDALMKLSPNVIYLFFGRKAVLTMALFWQKVLSPPIFTKIIDLSLRILFGWDCKNISEAQKAIGYYHLYSCLSTKSLVHWFQIIRSRNFQMYDDLPPYSYTSTSLGYSCQRFPTLQITTPVAIFYGGRDSLADMNMLLKQIPTPVLMREVLEYEHLDFLWANDVHQKVFPDIFNLLLHYNVHDNIRNYEFMDDYQNYDDIEQDEALDYSNN</sequence>